<keyword evidence="1" id="KW-0472">Membrane</keyword>
<name>A0A7T7XJX8_9SPIR</name>
<gene>
    <name evidence="2" type="ORF">JFL75_11555</name>
</gene>
<evidence type="ECO:0000313" key="2">
    <source>
        <dbReference type="EMBL" id="QQO07582.1"/>
    </source>
</evidence>
<proteinExistence type="predicted"/>
<dbReference type="EMBL" id="CP067089">
    <property type="protein sequence ID" value="QQO07582.1"/>
    <property type="molecule type" value="Genomic_DNA"/>
</dbReference>
<evidence type="ECO:0000256" key="1">
    <source>
        <dbReference type="SAM" id="Phobius"/>
    </source>
</evidence>
<evidence type="ECO:0000313" key="3">
    <source>
        <dbReference type="Proteomes" id="UP000595917"/>
    </source>
</evidence>
<reference evidence="2" key="1">
    <citation type="submission" date="2021-01" db="EMBL/GenBank/DDBJ databases">
        <title>Description of Breznakiella homolactica.</title>
        <authorList>
            <person name="Song Y."/>
            <person name="Brune A."/>
        </authorList>
    </citation>
    <scope>NUCLEOTIDE SEQUENCE</scope>
    <source>
        <strain evidence="2">RmG30</strain>
    </source>
</reference>
<feature type="transmembrane region" description="Helical" evidence="1">
    <location>
        <begin position="42"/>
        <end position="60"/>
    </location>
</feature>
<dbReference type="RefSeq" id="WP_215624888.1">
    <property type="nucleotide sequence ID" value="NZ_CP067089.2"/>
</dbReference>
<dbReference type="AlphaFoldDB" id="A0A7T7XJX8"/>
<dbReference type="Proteomes" id="UP000595917">
    <property type="component" value="Chromosome"/>
</dbReference>
<sequence length="109" mass="12794">MEKAKITITDSKGHRMGRDYDYEYRGRRHEEKRDTHPQRMRTACRCVSLVFLALGLWPFLGILFGRSSANPGGALAVFTLFGFFAVLTYVLTRYSLKRRRELYEAIRRE</sequence>
<keyword evidence="1" id="KW-1133">Transmembrane helix</keyword>
<feature type="transmembrane region" description="Helical" evidence="1">
    <location>
        <begin position="72"/>
        <end position="91"/>
    </location>
</feature>
<organism evidence="2 3">
    <name type="scientific">Breznakiella homolactica</name>
    <dbReference type="NCBI Taxonomy" id="2798577"/>
    <lineage>
        <taxon>Bacteria</taxon>
        <taxon>Pseudomonadati</taxon>
        <taxon>Spirochaetota</taxon>
        <taxon>Spirochaetia</taxon>
        <taxon>Spirochaetales</taxon>
        <taxon>Breznakiellaceae</taxon>
        <taxon>Breznakiella</taxon>
    </lineage>
</organism>
<accession>A0A7T7XJX8</accession>
<dbReference type="KEGG" id="bhc:JFL75_11555"/>
<protein>
    <submittedName>
        <fullName evidence="2">Uncharacterized protein</fullName>
    </submittedName>
</protein>
<keyword evidence="1" id="KW-0812">Transmembrane</keyword>
<keyword evidence="3" id="KW-1185">Reference proteome</keyword>